<evidence type="ECO:0000256" key="9">
    <source>
        <dbReference type="RuleBase" id="RU361205"/>
    </source>
</evidence>
<dbReference type="GO" id="GO:0005829">
    <property type="term" value="C:cytosol"/>
    <property type="evidence" value="ECO:0007669"/>
    <property type="project" value="TreeGrafter"/>
</dbReference>
<dbReference type="PANTHER" id="PTHR20941">
    <property type="entry name" value="FOLATE SYNTHESIS PROTEINS"/>
    <property type="match status" value="1"/>
</dbReference>
<comment type="cofactor">
    <cofactor evidence="2 9">
        <name>Mg(2+)</name>
        <dbReference type="ChEBI" id="CHEBI:18420"/>
    </cofactor>
</comment>
<evidence type="ECO:0000313" key="11">
    <source>
        <dbReference type="EMBL" id="RZO76415.1"/>
    </source>
</evidence>
<evidence type="ECO:0000259" key="10">
    <source>
        <dbReference type="PROSITE" id="PS50972"/>
    </source>
</evidence>
<evidence type="ECO:0000256" key="2">
    <source>
        <dbReference type="ARBA" id="ARBA00001946"/>
    </source>
</evidence>
<keyword evidence="8 9" id="KW-0289">Folate biosynthesis</keyword>
<dbReference type="SUPFAM" id="SSF51717">
    <property type="entry name" value="Dihydropteroate synthetase-like"/>
    <property type="match status" value="1"/>
</dbReference>
<dbReference type="InterPro" id="IPR000489">
    <property type="entry name" value="Pterin-binding_dom"/>
</dbReference>
<evidence type="ECO:0000256" key="4">
    <source>
        <dbReference type="ARBA" id="ARBA00012458"/>
    </source>
</evidence>
<evidence type="ECO:0000313" key="12">
    <source>
        <dbReference type="Proteomes" id="UP000316199"/>
    </source>
</evidence>
<comment type="catalytic activity">
    <reaction evidence="1">
        <text>(7,8-dihydropterin-6-yl)methyl diphosphate + 4-aminobenzoate = 7,8-dihydropteroate + diphosphate</text>
        <dbReference type="Rhea" id="RHEA:19949"/>
        <dbReference type="ChEBI" id="CHEBI:17836"/>
        <dbReference type="ChEBI" id="CHEBI:17839"/>
        <dbReference type="ChEBI" id="CHEBI:33019"/>
        <dbReference type="ChEBI" id="CHEBI:72950"/>
        <dbReference type="EC" id="2.5.1.15"/>
    </reaction>
</comment>
<dbReference type="PROSITE" id="PS50972">
    <property type="entry name" value="PTERIN_BINDING"/>
    <property type="match status" value="1"/>
</dbReference>
<evidence type="ECO:0000256" key="7">
    <source>
        <dbReference type="ARBA" id="ARBA00022842"/>
    </source>
</evidence>
<dbReference type="GO" id="GO:0046654">
    <property type="term" value="P:tetrahydrofolate biosynthetic process"/>
    <property type="evidence" value="ECO:0007669"/>
    <property type="project" value="UniProtKB-UniPathway"/>
</dbReference>
<accession>A0A520S1R5</accession>
<proteinExistence type="inferred from homology"/>
<dbReference type="GO" id="GO:0046656">
    <property type="term" value="P:folic acid biosynthetic process"/>
    <property type="evidence" value="ECO:0007669"/>
    <property type="project" value="UniProtKB-KW"/>
</dbReference>
<keyword evidence="7 9" id="KW-0460">Magnesium</keyword>
<sequence length="277" mass="30005">MTSRFELLLGEERPLVMGVLNVTPDSFSDGGHYFEADAAVERALTMVDEKADIVDVGGESTRPGAMSVSQNSELDRVIPVIERIRENSDVCVSVDTSNPEVMRQAALAGCDIINDVRSLAKEGALETAAASGLTVCLMHMKGEPSNMQDNPTYGNLIDEICDFFRERISACCAAGIESNRLVIDPGFGFGKTMLHNFELINRLGQFKSFGLPILIGVSRKSTIKKILGDFEKTLKVGSVTAALIASLNGAKVLRVHDVKETVASLRIAQCIVREKLI</sequence>
<feature type="domain" description="Pterin-binding" evidence="10">
    <location>
        <begin position="14"/>
        <end position="266"/>
    </location>
</feature>
<dbReference type="InterPro" id="IPR011005">
    <property type="entry name" value="Dihydropteroate_synth-like_sf"/>
</dbReference>
<dbReference type="UniPathway" id="UPA00077">
    <property type="reaction ID" value="UER00156"/>
</dbReference>
<dbReference type="Proteomes" id="UP000316199">
    <property type="component" value="Unassembled WGS sequence"/>
</dbReference>
<dbReference type="Gene3D" id="3.20.20.20">
    <property type="entry name" value="Dihydropteroate synthase-like"/>
    <property type="match status" value="1"/>
</dbReference>
<dbReference type="PROSITE" id="PS00792">
    <property type="entry name" value="DHPS_1"/>
    <property type="match status" value="1"/>
</dbReference>
<evidence type="ECO:0000256" key="6">
    <source>
        <dbReference type="ARBA" id="ARBA00022723"/>
    </source>
</evidence>
<dbReference type="PANTHER" id="PTHR20941:SF1">
    <property type="entry name" value="FOLIC ACID SYNTHESIS PROTEIN FOL1"/>
    <property type="match status" value="1"/>
</dbReference>
<dbReference type="NCBIfam" id="TIGR01496">
    <property type="entry name" value="DHPS"/>
    <property type="match status" value="1"/>
</dbReference>
<dbReference type="GO" id="GO:0046872">
    <property type="term" value="F:metal ion binding"/>
    <property type="evidence" value="ECO:0007669"/>
    <property type="project" value="UniProtKB-KW"/>
</dbReference>
<organism evidence="11 12">
    <name type="scientific">OM182 bacterium</name>
    <dbReference type="NCBI Taxonomy" id="2510334"/>
    <lineage>
        <taxon>Bacteria</taxon>
        <taxon>Pseudomonadati</taxon>
        <taxon>Pseudomonadota</taxon>
        <taxon>Gammaproteobacteria</taxon>
        <taxon>OMG group</taxon>
        <taxon>OM182 clade</taxon>
    </lineage>
</organism>
<keyword evidence="6 9" id="KW-0479">Metal-binding</keyword>
<dbReference type="GO" id="GO:0004156">
    <property type="term" value="F:dihydropteroate synthase activity"/>
    <property type="evidence" value="ECO:0007669"/>
    <property type="project" value="UniProtKB-EC"/>
</dbReference>
<evidence type="ECO:0000256" key="8">
    <source>
        <dbReference type="ARBA" id="ARBA00022909"/>
    </source>
</evidence>
<evidence type="ECO:0000256" key="3">
    <source>
        <dbReference type="ARBA" id="ARBA00004763"/>
    </source>
</evidence>
<dbReference type="EMBL" id="SHAG01000012">
    <property type="protein sequence ID" value="RZO76415.1"/>
    <property type="molecule type" value="Genomic_DNA"/>
</dbReference>
<comment type="similarity">
    <text evidence="9">Belongs to the DHPS family.</text>
</comment>
<evidence type="ECO:0000256" key="1">
    <source>
        <dbReference type="ARBA" id="ARBA00000012"/>
    </source>
</evidence>
<dbReference type="EC" id="2.5.1.15" evidence="4 9"/>
<comment type="pathway">
    <text evidence="3 9">Cofactor biosynthesis; tetrahydrofolate biosynthesis; 7,8-dihydrofolate from 2-amino-4-hydroxy-6-hydroxymethyl-7,8-dihydropteridine diphosphate and 4-aminobenzoate: step 1/2.</text>
</comment>
<evidence type="ECO:0000256" key="5">
    <source>
        <dbReference type="ARBA" id="ARBA00022679"/>
    </source>
</evidence>
<comment type="caution">
    <text evidence="11">The sequence shown here is derived from an EMBL/GenBank/DDBJ whole genome shotgun (WGS) entry which is preliminary data.</text>
</comment>
<comment type="function">
    <text evidence="9">Catalyzes the condensation of para-aminobenzoate (pABA) with 6-hydroxymethyl-7,8-dihydropterin diphosphate (DHPt-PP) to form 7,8-dihydropteroate (H2Pte), the immediate precursor of folate derivatives.</text>
</comment>
<protein>
    <recommendedName>
        <fullName evidence="4 9">Dihydropteroate synthase</fullName>
        <shortName evidence="9">DHPS</shortName>
        <ecNumber evidence="4 9">2.5.1.15</ecNumber>
    </recommendedName>
    <alternativeName>
        <fullName evidence="9">Dihydropteroate pyrophosphorylase</fullName>
    </alternativeName>
</protein>
<dbReference type="AlphaFoldDB" id="A0A520S1R5"/>
<reference evidence="11 12" key="1">
    <citation type="submission" date="2019-02" db="EMBL/GenBank/DDBJ databases">
        <title>Prokaryotic population dynamics and viral predation in marine succession experiment using metagenomics: the confinement effect.</title>
        <authorList>
            <person name="Haro-Moreno J.M."/>
            <person name="Rodriguez-Valera F."/>
            <person name="Lopez-Perez M."/>
        </authorList>
    </citation>
    <scope>NUCLEOTIDE SEQUENCE [LARGE SCALE GENOMIC DNA]</scope>
    <source>
        <strain evidence="11">MED-G157</strain>
    </source>
</reference>
<dbReference type="InterPro" id="IPR045031">
    <property type="entry name" value="DHP_synth-like"/>
</dbReference>
<dbReference type="CDD" id="cd00739">
    <property type="entry name" value="DHPS"/>
    <property type="match status" value="1"/>
</dbReference>
<gene>
    <name evidence="11" type="primary">folP</name>
    <name evidence="11" type="ORF">EVA68_04430</name>
</gene>
<dbReference type="InterPro" id="IPR006390">
    <property type="entry name" value="DHP_synth_dom"/>
</dbReference>
<keyword evidence="5 9" id="KW-0808">Transferase</keyword>
<dbReference type="Pfam" id="PF00809">
    <property type="entry name" value="Pterin_bind"/>
    <property type="match status" value="1"/>
</dbReference>
<name>A0A520S1R5_9GAMM</name>